<gene>
    <name evidence="1" type="ORF">C6P45_002237</name>
</gene>
<reference evidence="1 2" key="1">
    <citation type="submission" date="2020-11" db="EMBL/GenBank/DDBJ databases">
        <title>Kefir isolates.</title>
        <authorList>
            <person name="Marcisauskas S."/>
            <person name="Kim Y."/>
            <person name="Blasche S."/>
        </authorList>
    </citation>
    <scope>NUCLEOTIDE SEQUENCE [LARGE SCALE GENOMIC DNA]</scope>
    <source>
        <strain evidence="1 2">OG2</strain>
    </source>
</reference>
<protein>
    <submittedName>
        <fullName evidence="1">Uncharacterized protein</fullName>
    </submittedName>
</protein>
<proteinExistence type="predicted"/>
<dbReference type="Proteomes" id="UP000750334">
    <property type="component" value="Unassembled WGS sequence"/>
</dbReference>
<dbReference type="AlphaFoldDB" id="A0A9P7B4J8"/>
<evidence type="ECO:0000313" key="1">
    <source>
        <dbReference type="EMBL" id="KAG0658167.1"/>
    </source>
</evidence>
<dbReference type="OrthoDB" id="5328412at2759"/>
<accession>A0A9P7B4J8</accession>
<keyword evidence="2" id="KW-1185">Reference proteome</keyword>
<comment type="caution">
    <text evidence="1">The sequence shown here is derived from an EMBL/GenBank/DDBJ whole genome shotgun (WGS) entry which is preliminary data.</text>
</comment>
<organism evidence="1 2">
    <name type="scientific">Maudiozyma exigua</name>
    <name type="common">Yeast</name>
    <name type="synonym">Kazachstania exigua</name>
    <dbReference type="NCBI Taxonomy" id="34358"/>
    <lineage>
        <taxon>Eukaryota</taxon>
        <taxon>Fungi</taxon>
        <taxon>Dikarya</taxon>
        <taxon>Ascomycota</taxon>
        <taxon>Saccharomycotina</taxon>
        <taxon>Saccharomycetes</taxon>
        <taxon>Saccharomycetales</taxon>
        <taxon>Saccharomycetaceae</taxon>
        <taxon>Maudiozyma</taxon>
    </lineage>
</organism>
<dbReference type="EMBL" id="PUHR01000219">
    <property type="protein sequence ID" value="KAG0658167.1"/>
    <property type="molecule type" value="Genomic_DNA"/>
</dbReference>
<evidence type="ECO:0000313" key="2">
    <source>
        <dbReference type="Proteomes" id="UP000750334"/>
    </source>
</evidence>
<sequence>MKIKRLPKRGKKKTESKRDLVTQEDYYEEGTFAEEQAERWLLSDIRKTLRFYLEAYEYYQIGLNTTIEQTEKGSYDISYNETRLMLQIYNDYLFNSGYINILQYVKLDDIPNLNQILKTLPEIVLSLETVYNTYSNNSQIDQWDLQYNLLTSYMSLLESNEYYNIKSANVIEISNKFVQLSQVLIKRQIKELENFEQFITDINDQNNDEDNLIRDTLDESTANINDGSGIITNPENNKNKEEKMEVSDQITKETLSEVFLNCYKFIETILEIIIQSKMVSESETDIDRLNEVQINYLVELVDKLYAQLNDIEMTELGGFTLDMKDIDVAKFSIDGDKKILQGDLDEFLKYENLEVGDSDYEIDIAFDMVKIDGLELSIECFTNQDSMIEWELSSLLSKKINVLIKKISTERNNILTISKFNQEKMEKLSSVVFTLCNIYVTSSDNELRRYAIKTSNQGHENATKIANILFKNSKVLLTNAQKISQQACGMQETIVDKLKRNYIYNQATTRLQLLEAYENQMINSISTSQIDPNSLDAAIQDLLKDHPFYSKLS</sequence>
<name>A0A9P7B4J8_MAUEX</name>